<dbReference type="NCBIfam" id="TIGR03570">
    <property type="entry name" value="NeuD_NnaD"/>
    <property type="match status" value="1"/>
</dbReference>
<evidence type="ECO:0000259" key="1">
    <source>
        <dbReference type="Pfam" id="PF17836"/>
    </source>
</evidence>
<evidence type="ECO:0000313" key="2">
    <source>
        <dbReference type="EMBL" id="GAA4957282.1"/>
    </source>
</evidence>
<dbReference type="InterPro" id="IPR020019">
    <property type="entry name" value="AcTrfase_PglD-like"/>
</dbReference>
<keyword evidence="3" id="KW-1185">Reference proteome</keyword>
<dbReference type="Gene3D" id="2.160.10.10">
    <property type="entry name" value="Hexapeptide repeat proteins"/>
    <property type="match status" value="1"/>
</dbReference>
<dbReference type="Gene3D" id="3.40.50.20">
    <property type="match status" value="1"/>
</dbReference>
<sequence>MSFPSAGSGAVDPRHLAGAPGAGPLYIAGAGGVGREALDAAIAAGVPVEAFLDDAAAGGKVRGLPVMRPDEAPRGSSYLIGIANPEVRLRLAALLDAQGLLPVTLIHPRAVVAPDTRIAEGCLVLANAHVSSSITIGPHSQVHYNATVGHDAVLDARATVYPGANVSGNVHLRAGSTVGSNAVVLQGRTIGEGAFVGAGAVVTRDVAPGTVVIGSPARPLPA</sequence>
<evidence type="ECO:0000313" key="3">
    <source>
        <dbReference type="Proteomes" id="UP001500466"/>
    </source>
</evidence>
<accession>A0ABP9H158</accession>
<dbReference type="InterPro" id="IPR041561">
    <property type="entry name" value="PglD_N"/>
</dbReference>
<gene>
    <name evidence="2" type="ORF">GCM10023205_19480</name>
</gene>
<dbReference type="SUPFAM" id="SSF51161">
    <property type="entry name" value="Trimeric LpxA-like enzymes"/>
    <property type="match status" value="1"/>
</dbReference>
<dbReference type="InterPro" id="IPR001451">
    <property type="entry name" value="Hexapep"/>
</dbReference>
<name>A0ABP9H158_9ACTN</name>
<dbReference type="PANTHER" id="PTHR43300">
    <property type="entry name" value="ACETYLTRANSFERASE"/>
    <property type="match status" value="1"/>
</dbReference>
<reference evidence="3" key="1">
    <citation type="journal article" date="2019" name="Int. J. Syst. Evol. Microbiol.">
        <title>The Global Catalogue of Microorganisms (GCM) 10K type strain sequencing project: providing services to taxonomists for standard genome sequencing and annotation.</title>
        <authorList>
            <consortium name="The Broad Institute Genomics Platform"/>
            <consortium name="The Broad Institute Genome Sequencing Center for Infectious Disease"/>
            <person name="Wu L."/>
            <person name="Ma J."/>
        </authorList>
    </citation>
    <scope>NUCLEOTIDE SEQUENCE [LARGE SCALE GENOMIC DNA]</scope>
    <source>
        <strain evidence="3">JCM 17986</strain>
    </source>
</reference>
<protein>
    <recommendedName>
        <fullName evidence="1">PglD N-terminal domain-containing protein</fullName>
    </recommendedName>
</protein>
<dbReference type="EMBL" id="BAABHS010000006">
    <property type="protein sequence ID" value="GAA4957282.1"/>
    <property type="molecule type" value="Genomic_DNA"/>
</dbReference>
<proteinExistence type="predicted"/>
<dbReference type="CDD" id="cd03360">
    <property type="entry name" value="LbH_AT_putative"/>
    <property type="match status" value="1"/>
</dbReference>
<dbReference type="Pfam" id="PF00132">
    <property type="entry name" value="Hexapep"/>
    <property type="match status" value="1"/>
</dbReference>
<comment type="caution">
    <text evidence="2">The sequence shown here is derived from an EMBL/GenBank/DDBJ whole genome shotgun (WGS) entry which is preliminary data.</text>
</comment>
<dbReference type="PANTHER" id="PTHR43300:SF7">
    <property type="entry name" value="UDP-N-ACETYLBACILLOSAMINE N-ACETYLTRANSFERASE"/>
    <property type="match status" value="1"/>
</dbReference>
<dbReference type="InterPro" id="IPR011004">
    <property type="entry name" value="Trimer_LpxA-like_sf"/>
</dbReference>
<dbReference type="RefSeq" id="WP_345674951.1">
    <property type="nucleotide sequence ID" value="NZ_BAABHS010000006.1"/>
</dbReference>
<dbReference type="Proteomes" id="UP001500466">
    <property type="component" value="Unassembled WGS sequence"/>
</dbReference>
<feature type="domain" description="PglD N-terminal" evidence="1">
    <location>
        <begin position="25"/>
        <end position="92"/>
    </location>
</feature>
<dbReference type="Pfam" id="PF17836">
    <property type="entry name" value="PglD_N"/>
    <property type="match status" value="1"/>
</dbReference>
<dbReference type="InterPro" id="IPR050179">
    <property type="entry name" value="Trans_hexapeptide_repeat"/>
</dbReference>
<organism evidence="2 3">
    <name type="scientific">Yinghuangia aomiensis</name>
    <dbReference type="NCBI Taxonomy" id="676205"/>
    <lineage>
        <taxon>Bacteria</taxon>
        <taxon>Bacillati</taxon>
        <taxon>Actinomycetota</taxon>
        <taxon>Actinomycetes</taxon>
        <taxon>Kitasatosporales</taxon>
        <taxon>Streptomycetaceae</taxon>
        <taxon>Yinghuangia</taxon>
    </lineage>
</organism>